<dbReference type="SUPFAM" id="SSF55469">
    <property type="entry name" value="FMN-dependent nitroreductase-like"/>
    <property type="match status" value="1"/>
</dbReference>
<evidence type="ECO:0000313" key="3">
    <source>
        <dbReference type="Proteomes" id="UP000243978"/>
    </source>
</evidence>
<keyword evidence="3" id="KW-1185">Reference proteome</keyword>
<proteinExistence type="predicted"/>
<dbReference type="InterPro" id="IPR006311">
    <property type="entry name" value="TAT_signal"/>
</dbReference>
<comment type="caution">
    <text evidence="2">The sequence shown here is derived from an EMBL/GenBank/DDBJ whole genome shotgun (WGS) entry which is preliminary data.</text>
</comment>
<dbReference type="AlphaFoldDB" id="A0A2T6BF84"/>
<keyword evidence="1" id="KW-0732">Signal</keyword>
<evidence type="ECO:0000313" key="2">
    <source>
        <dbReference type="EMBL" id="PTX54717.1"/>
    </source>
</evidence>
<feature type="chain" id="PRO_5015469979" description="Nitroreductase family protein" evidence="1">
    <location>
        <begin position="23"/>
        <end position="368"/>
    </location>
</feature>
<dbReference type="PROSITE" id="PS51318">
    <property type="entry name" value="TAT"/>
    <property type="match status" value="1"/>
</dbReference>
<dbReference type="NCBIfam" id="NF047509">
    <property type="entry name" value="Rv3131_FMN_oxido"/>
    <property type="match status" value="1"/>
</dbReference>
<sequence>MTLSRRKTLALIGGGTLFAASAAAGGFLATRTPHKALAPWDQAGAASDPRLRALSYGLLAPNPHNRQPWEVELVGEDAFNVWRDPERDLPVTDPFARQLTIGMGCFLELTRMAAAEAGLTMKMDLFPDGEDGPVASCRLVPGAQKDPLFAHVMERRSHKEAFDPTPVTAEAAAPLAPYGTLYLGGAQADRLREIAEQAWMIEATTADAWQESIDLLRIGKAEINAQPDGIDAGGPFLESLALAGVFTREAAADPNNPGTKGAIEDTRAAILGTPAFVVQSSAGNSRTDQIETGARWLRLNLAATGAGLALRPVSQALQEYEEMAEVFEAIHTEFAPGGETVQMLGLLGYGAQTPRTPRWPLETRLRNA</sequence>
<protein>
    <recommendedName>
        <fullName evidence="4">Nitroreductase family protein</fullName>
    </recommendedName>
</protein>
<accession>A0A2T6BF84</accession>
<feature type="signal peptide" evidence="1">
    <location>
        <begin position="1"/>
        <end position="22"/>
    </location>
</feature>
<name>A0A2T6BF84_9RHOB</name>
<evidence type="ECO:0000256" key="1">
    <source>
        <dbReference type="SAM" id="SignalP"/>
    </source>
</evidence>
<reference evidence="2 3" key="1">
    <citation type="submission" date="2018-04" db="EMBL/GenBank/DDBJ databases">
        <title>Genomic Encyclopedia of Archaeal and Bacterial Type Strains, Phase II (KMG-II): from individual species to whole genera.</title>
        <authorList>
            <person name="Goeker M."/>
        </authorList>
    </citation>
    <scope>NUCLEOTIDE SEQUENCE [LARGE SCALE GENOMIC DNA]</scope>
    <source>
        <strain evidence="2 3">DSM 100977</strain>
    </source>
</reference>
<dbReference type="Gene3D" id="3.40.109.10">
    <property type="entry name" value="NADH Oxidase"/>
    <property type="match status" value="1"/>
</dbReference>
<dbReference type="OrthoDB" id="8156917at2"/>
<dbReference type="RefSeq" id="WP_107847021.1">
    <property type="nucleotide sequence ID" value="NZ_QBKS01000002.1"/>
</dbReference>
<dbReference type="EMBL" id="QBKS01000002">
    <property type="protein sequence ID" value="PTX54717.1"/>
    <property type="molecule type" value="Genomic_DNA"/>
</dbReference>
<dbReference type="Proteomes" id="UP000243978">
    <property type="component" value="Unassembled WGS sequence"/>
</dbReference>
<dbReference type="GO" id="GO:0016491">
    <property type="term" value="F:oxidoreductase activity"/>
    <property type="evidence" value="ECO:0007669"/>
    <property type="project" value="InterPro"/>
</dbReference>
<dbReference type="InterPro" id="IPR000415">
    <property type="entry name" value="Nitroreductase-like"/>
</dbReference>
<organism evidence="2 3">
    <name type="scientific">Litoreibacter ponti</name>
    <dbReference type="NCBI Taxonomy" id="1510457"/>
    <lineage>
        <taxon>Bacteria</taxon>
        <taxon>Pseudomonadati</taxon>
        <taxon>Pseudomonadota</taxon>
        <taxon>Alphaproteobacteria</taxon>
        <taxon>Rhodobacterales</taxon>
        <taxon>Roseobacteraceae</taxon>
        <taxon>Litoreibacter</taxon>
    </lineage>
</organism>
<gene>
    <name evidence="2" type="ORF">C8N43_3537</name>
</gene>
<evidence type="ECO:0008006" key="4">
    <source>
        <dbReference type="Google" id="ProtNLM"/>
    </source>
</evidence>